<feature type="transmembrane region" description="Helical" evidence="1">
    <location>
        <begin position="51"/>
        <end position="70"/>
    </location>
</feature>
<reference evidence="2 3" key="1">
    <citation type="submission" date="2009-02" db="EMBL/GenBank/DDBJ databases">
        <title>Annotation of Streptomyces hygroscopicus strain ATCC 53653.</title>
        <authorList>
            <consortium name="The Broad Institute Genome Sequencing Platform"/>
            <consortium name="Broad Institute Microbial Sequencing Center"/>
            <person name="Fischbach M."/>
            <person name="Godfrey P."/>
            <person name="Ward D."/>
            <person name="Young S."/>
            <person name="Zeng Q."/>
            <person name="Koehrsen M."/>
            <person name="Alvarado L."/>
            <person name="Berlin A.M."/>
            <person name="Bochicchio J."/>
            <person name="Borenstein D."/>
            <person name="Chapman S.B."/>
            <person name="Chen Z."/>
            <person name="Engels R."/>
            <person name="Freedman E."/>
            <person name="Gellesch M."/>
            <person name="Goldberg J."/>
            <person name="Griggs A."/>
            <person name="Gujja S."/>
            <person name="Heilman E.R."/>
            <person name="Heiman D.I."/>
            <person name="Hepburn T.A."/>
            <person name="Howarth C."/>
            <person name="Jen D."/>
            <person name="Larson L."/>
            <person name="Lewis B."/>
            <person name="Mehta T."/>
            <person name="Park D."/>
            <person name="Pearson M."/>
            <person name="Richards J."/>
            <person name="Roberts A."/>
            <person name="Saif S."/>
            <person name="Shea T.D."/>
            <person name="Shenoy N."/>
            <person name="Sisk P."/>
            <person name="Stolte C."/>
            <person name="Sykes S.N."/>
            <person name="Thomson T."/>
            <person name="Walk T."/>
            <person name="White J."/>
            <person name="Yandava C."/>
            <person name="Straight P."/>
            <person name="Clardy J."/>
            <person name="Hung D."/>
            <person name="Kolter R."/>
            <person name="Mekalanos J."/>
            <person name="Walker S."/>
            <person name="Walsh C.T."/>
            <person name="Wieland-Brown L.C."/>
            <person name="Haas B."/>
            <person name="Nusbaum C."/>
            <person name="Birren B."/>
        </authorList>
    </citation>
    <scope>NUCLEOTIDE SEQUENCE [LARGE SCALE GENOMIC DNA]</scope>
    <source>
        <strain evidence="2 3">ATCC 53653</strain>
    </source>
</reference>
<evidence type="ECO:0000313" key="3">
    <source>
        <dbReference type="Proteomes" id="UP000003963"/>
    </source>
</evidence>
<dbReference type="Proteomes" id="UP000003963">
    <property type="component" value="Unassembled WGS sequence"/>
</dbReference>
<gene>
    <name evidence="2" type="ORF">SSOG_04588</name>
</gene>
<keyword evidence="1" id="KW-0812">Transmembrane</keyword>
<dbReference type="EMBL" id="GG657754">
    <property type="protein sequence ID" value="EFL24874.1"/>
    <property type="molecule type" value="Genomic_DNA"/>
</dbReference>
<sequence length="155" mass="17019">MRPAPPPGWLEPMAESTVCENAPCHDVWCDDVRCGVAPPERERGPDDRVSWQWIAPLVSTLVTLIVGFYITVGVGLSQMACDAPGEAARARCESTFHPAMRVYFGGLALPLGLLIAGWGLPRRRRNIPRRIRLAFLAPLSVAVPYAVFNGLVDWP</sequence>
<keyword evidence="3" id="KW-1185">Reference proteome</keyword>
<dbReference type="STRING" id="457427.SSOG_04588"/>
<dbReference type="HOGENOM" id="CLU_1694545_0_0_11"/>
<accession>D9WA78</accession>
<evidence type="ECO:0000313" key="2">
    <source>
        <dbReference type="EMBL" id="EFL24874.1"/>
    </source>
</evidence>
<organism evidence="2 3">
    <name type="scientific">Streptomyces himastatinicus ATCC 53653</name>
    <dbReference type="NCBI Taxonomy" id="457427"/>
    <lineage>
        <taxon>Bacteria</taxon>
        <taxon>Bacillati</taxon>
        <taxon>Actinomycetota</taxon>
        <taxon>Actinomycetes</taxon>
        <taxon>Kitasatosporales</taxon>
        <taxon>Streptomycetaceae</taxon>
        <taxon>Streptomyces</taxon>
        <taxon>Streptomyces violaceusniger group</taxon>
    </lineage>
</organism>
<protein>
    <submittedName>
        <fullName evidence="2">Uncharacterized protein</fullName>
    </submittedName>
</protein>
<feature type="transmembrane region" description="Helical" evidence="1">
    <location>
        <begin position="133"/>
        <end position="152"/>
    </location>
</feature>
<evidence type="ECO:0000256" key="1">
    <source>
        <dbReference type="SAM" id="Phobius"/>
    </source>
</evidence>
<dbReference type="AlphaFoldDB" id="D9WA78"/>
<keyword evidence="1" id="KW-0472">Membrane</keyword>
<proteinExistence type="predicted"/>
<feature type="transmembrane region" description="Helical" evidence="1">
    <location>
        <begin position="102"/>
        <end position="121"/>
    </location>
</feature>
<name>D9WA78_9ACTN</name>
<keyword evidence="1" id="KW-1133">Transmembrane helix</keyword>